<protein>
    <submittedName>
        <fullName evidence="1">Uncharacterized protein</fullName>
    </submittedName>
</protein>
<dbReference type="KEGG" id="laj:A0128_06595"/>
<dbReference type="AlphaFoldDB" id="A0A1D7UVI7"/>
<organism evidence="1 2">
    <name type="scientific">Leptospira tipperaryensis</name>
    <dbReference type="NCBI Taxonomy" id="2564040"/>
    <lineage>
        <taxon>Bacteria</taxon>
        <taxon>Pseudomonadati</taxon>
        <taxon>Spirochaetota</taxon>
        <taxon>Spirochaetia</taxon>
        <taxon>Leptospirales</taxon>
        <taxon>Leptospiraceae</taxon>
        <taxon>Leptospira</taxon>
    </lineage>
</organism>
<dbReference type="EMBL" id="CP015217">
    <property type="protein sequence ID" value="AOP33543.1"/>
    <property type="molecule type" value="Genomic_DNA"/>
</dbReference>
<sequence length="74" mass="8622">MLFVSETAQKKKRDLILDFFRLLEKGIGLREFLLLGRMRGKNPPRSSRFASYATPFPGNFSWKNPGPRFFRGEV</sequence>
<gene>
    <name evidence="1" type="ORF">A0128_06595</name>
</gene>
<dbReference type="Proteomes" id="UP000094197">
    <property type="component" value="Chromosome 1"/>
</dbReference>
<evidence type="ECO:0000313" key="2">
    <source>
        <dbReference type="Proteomes" id="UP000094197"/>
    </source>
</evidence>
<name>A0A1D7UVI7_9LEPT</name>
<proteinExistence type="predicted"/>
<reference evidence="1 2" key="1">
    <citation type="submission" date="2016-04" db="EMBL/GenBank/DDBJ databases">
        <title>Complete genome seqeunce of Leptospira alstonii serovar Room22.</title>
        <authorList>
            <person name="Nally J.E."/>
            <person name="Bayles D.O."/>
            <person name="Hurley D."/>
            <person name="Fanning S."/>
            <person name="McMahon B.J."/>
            <person name="Arent Z."/>
        </authorList>
    </citation>
    <scope>NUCLEOTIDE SEQUENCE [LARGE SCALE GENOMIC DNA]</scope>
    <source>
        <strain evidence="1 2">GWTS #1</strain>
    </source>
</reference>
<evidence type="ECO:0000313" key="1">
    <source>
        <dbReference type="EMBL" id="AOP33543.1"/>
    </source>
</evidence>
<keyword evidence="2" id="KW-1185">Reference proteome</keyword>
<accession>A0A1D7UVI7</accession>